<keyword evidence="1" id="KW-0732">Signal</keyword>
<feature type="chain" id="PRO_5012218573" evidence="1">
    <location>
        <begin position="20"/>
        <end position="400"/>
    </location>
</feature>
<evidence type="ECO:0000313" key="3">
    <source>
        <dbReference type="Proteomes" id="UP000198393"/>
    </source>
</evidence>
<evidence type="ECO:0000256" key="1">
    <source>
        <dbReference type="SAM" id="SignalP"/>
    </source>
</evidence>
<dbReference type="RefSeq" id="WP_089356973.1">
    <property type="nucleotide sequence ID" value="NZ_FZPD01000003.1"/>
</dbReference>
<dbReference type="EMBL" id="FZPD01000003">
    <property type="protein sequence ID" value="SNT07496.1"/>
    <property type="molecule type" value="Genomic_DNA"/>
</dbReference>
<accession>A0A239JN98</accession>
<proteinExistence type="predicted"/>
<dbReference type="AlphaFoldDB" id="A0A239JN98"/>
<organism evidence="2 3">
    <name type="scientific">Ekhidna lutea</name>
    <dbReference type="NCBI Taxonomy" id="447679"/>
    <lineage>
        <taxon>Bacteria</taxon>
        <taxon>Pseudomonadati</taxon>
        <taxon>Bacteroidota</taxon>
        <taxon>Cytophagia</taxon>
        <taxon>Cytophagales</taxon>
        <taxon>Reichenbachiellaceae</taxon>
        <taxon>Ekhidna</taxon>
    </lineage>
</organism>
<feature type="signal peptide" evidence="1">
    <location>
        <begin position="1"/>
        <end position="19"/>
    </location>
</feature>
<keyword evidence="3" id="KW-1185">Reference proteome</keyword>
<reference evidence="2 3" key="1">
    <citation type="submission" date="2017-06" db="EMBL/GenBank/DDBJ databases">
        <authorList>
            <person name="Kim H.J."/>
            <person name="Triplett B.A."/>
        </authorList>
    </citation>
    <scope>NUCLEOTIDE SEQUENCE [LARGE SCALE GENOMIC DNA]</scope>
    <source>
        <strain evidence="2 3">DSM 19307</strain>
    </source>
</reference>
<name>A0A239JN98_EKHLU</name>
<gene>
    <name evidence="2" type="ORF">SAMN05421640_2273</name>
</gene>
<evidence type="ECO:0000313" key="2">
    <source>
        <dbReference type="EMBL" id="SNT07496.1"/>
    </source>
</evidence>
<dbReference type="OrthoDB" id="1236981at2"/>
<protein>
    <submittedName>
        <fullName evidence="2">C-terminal domain of CHU protein family protein</fullName>
    </submittedName>
</protein>
<sequence>MIRLLTILLFSLAVCEAAAQLFTGAATSISLGAETDLHISGQAYLNGDIENNGEINFQHDVDFGTINQVGHISLSGSGNQSLFGNTVSFTSLLVNNEDGISLFLDSAHVGASLDLVNGIVFTNSTVLKSTGSISNESQNSFIEGSLLVRKTNTGDQLFPMGKDGIFNPLTLSSLPGNSEVKVTMINPDLSFPIVGDSLIGVYGNLAWSIEYMGERASSIPTLAFNGINLAELITDSTIRAPEYKPVIACLPPVMNSYHLLKTSMLNKSDDRTFGKIIAAQNLLLETGNKYILAIGLQPAASELQFYVPNIFSPNAQNHTNKKLRPFLQGTTINSLEMTIWDQFNNVIFQEFYSNPDMNLIGWDGYLPNGKEAPQGAYFYSIELNSADGNFNKKSTTFLTR</sequence>
<dbReference type="Proteomes" id="UP000198393">
    <property type="component" value="Unassembled WGS sequence"/>
</dbReference>